<protein>
    <submittedName>
        <fullName evidence="1">Uncharacterized protein</fullName>
    </submittedName>
</protein>
<evidence type="ECO:0000313" key="1">
    <source>
        <dbReference type="EMBL" id="WHS96564.1"/>
    </source>
</evidence>
<sequence length="72" mass="7835">MKTPEQIGFARIVAGPFGRAHGVSLLPVPLFGIRRHRKDRVVAKVAALMHELGEILCETSIPNRSPYLSSAA</sequence>
<keyword evidence="2" id="KW-1185">Reference proteome</keyword>
<geneLocation type="plasmid" evidence="1 2">
    <name>pSkuCCBAU71714a</name>
</geneLocation>
<dbReference type="EMBL" id="CP120366">
    <property type="protein sequence ID" value="WHS96564.1"/>
    <property type="molecule type" value="Genomic_DNA"/>
</dbReference>
<evidence type="ECO:0000313" key="2">
    <source>
        <dbReference type="Proteomes" id="UP001233264"/>
    </source>
</evidence>
<dbReference type="Proteomes" id="UP001233264">
    <property type="component" value="Plasmid pSkuCCBAU71714a"/>
</dbReference>
<gene>
    <name evidence="1" type="ORF">PZL22_005472</name>
</gene>
<name>A0ABY8TGY0_9HYPH</name>
<organism evidence="1 2">
    <name type="scientific">Sinorhizobium kummerowiae</name>
    <dbReference type="NCBI Taxonomy" id="158892"/>
    <lineage>
        <taxon>Bacteria</taxon>
        <taxon>Pseudomonadati</taxon>
        <taxon>Pseudomonadota</taxon>
        <taxon>Alphaproteobacteria</taxon>
        <taxon>Hyphomicrobiales</taxon>
        <taxon>Rhizobiaceae</taxon>
        <taxon>Sinorhizobium/Ensifer group</taxon>
        <taxon>Sinorhizobium</taxon>
    </lineage>
</organism>
<accession>A0ABY8TGY0</accession>
<reference evidence="1 2" key="1">
    <citation type="submission" date="2023-03" db="EMBL/GenBank/DDBJ databases">
        <authorList>
            <person name="Menendez E."/>
            <person name="Kaur S."/>
            <person name="Flores-Felix J.D."/>
            <person name="diCenzo G.C."/>
            <person name="Peix A."/>
            <person name="Velazquez E."/>
        </authorList>
    </citation>
    <scope>NUCLEOTIDE SEQUENCE [LARGE SCALE GENOMIC DNA]</scope>
    <source>
        <strain evidence="1 2">CCBAU 71714</strain>
        <plasmid evidence="1 2">pSkuCCBAU71714a</plasmid>
    </source>
</reference>
<keyword evidence="1" id="KW-0614">Plasmid</keyword>
<proteinExistence type="predicted"/>